<sequence>MSAAKCRCEPGDIFQCVACAEATSNPLLEAAIWAADNYENININHVDYRVEVKRRMDDAIAKSTGGAA</sequence>
<dbReference type="RefSeq" id="WP_088441856.1">
    <property type="nucleotide sequence ID" value="NZ_BMMC01000002.1"/>
</dbReference>
<proteinExistence type="predicted"/>
<accession>A0A246JRW5</accession>
<dbReference type="Proteomes" id="UP000197361">
    <property type="component" value="Unassembled WGS sequence"/>
</dbReference>
<name>A0A246JRW5_9SPHN</name>
<comment type="caution">
    <text evidence="1">The sequence shown here is derived from an EMBL/GenBank/DDBJ whole genome shotgun (WGS) entry which is preliminary data.</text>
</comment>
<keyword evidence="2" id="KW-1185">Reference proteome</keyword>
<evidence type="ECO:0000313" key="2">
    <source>
        <dbReference type="Proteomes" id="UP000197361"/>
    </source>
</evidence>
<dbReference type="AlphaFoldDB" id="A0A246JRW5"/>
<evidence type="ECO:0000313" key="1">
    <source>
        <dbReference type="EMBL" id="OWQ95754.1"/>
    </source>
</evidence>
<gene>
    <name evidence="1" type="ORF">CDQ92_13305</name>
</gene>
<organism evidence="1 2">
    <name type="scientific">Sphingopyxis bauzanensis</name>
    <dbReference type="NCBI Taxonomy" id="651663"/>
    <lineage>
        <taxon>Bacteria</taxon>
        <taxon>Pseudomonadati</taxon>
        <taxon>Pseudomonadota</taxon>
        <taxon>Alphaproteobacteria</taxon>
        <taxon>Sphingomonadales</taxon>
        <taxon>Sphingomonadaceae</taxon>
        <taxon>Sphingopyxis</taxon>
    </lineage>
</organism>
<protein>
    <submittedName>
        <fullName evidence="1">Uncharacterized protein</fullName>
    </submittedName>
</protein>
<dbReference type="EMBL" id="NISK01000003">
    <property type="protein sequence ID" value="OWQ95754.1"/>
    <property type="molecule type" value="Genomic_DNA"/>
</dbReference>
<reference evidence="1 2" key="1">
    <citation type="journal article" date="2010" name="Int. J. Syst. Evol. Microbiol.">
        <title>Sphingopyxis bauzanensis sp. nov., a psychrophilic bacterium isolated from soil.</title>
        <authorList>
            <person name="Zhang D.C."/>
            <person name="Liu H.C."/>
            <person name="Xin Y.H."/>
            <person name="Zhou Y.G."/>
            <person name="Schinner F."/>
            <person name="Margesin R."/>
        </authorList>
    </citation>
    <scope>NUCLEOTIDE SEQUENCE [LARGE SCALE GENOMIC DNA]</scope>
    <source>
        <strain evidence="1 2">DSM 22271</strain>
    </source>
</reference>